<dbReference type="SUPFAM" id="SSF51905">
    <property type="entry name" value="FAD/NAD(P)-binding domain"/>
    <property type="match status" value="2"/>
</dbReference>
<dbReference type="OrthoDB" id="2915840at2759"/>
<dbReference type="InterPro" id="IPR036188">
    <property type="entry name" value="FAD/NAD-bd_sf"/>
</dbReference>
<keyword evidence="5" id="KW-1185">Reference proteome</keyword>
<dbReference type="STRING" id="1447883.A0A2B7WUI9"/>
<comment type="caution">
    <text evidence="4">The sequence shown here is derived from an EMBL/GenBank/DDBJ whole genome shotgun (WGS) entry which is preliminary data.</text>
</comment>
<proteinExistence type="predicted"/>
<keyword evidence="3" id="KW-0560">Oxidoreductase</keyword>
<organism evidence="4 5">
    <name type="scientific">Polytolypa hystricis (strain UAMH7299)</name>
    <dbReference type="NCBI Taxonomy" id="1447883"/>
    <lineage>
        <taxon>Eukaryota</taxon>
        <taxon>Fungi</taxon>
        <taxon>Dikarya</taxon>
        <taxon>Ascomycota</taxon>
        <taxon>Pezizomycotina</taxon>
        <taxon>Eurotiomycetes</taxon>
        <taxon>Eurotiomycetidae</taxon>
        <taxon>Onygenales</taxon>
        <taxon>Onygenales incertae sedis</taxon>
        <taxon>Polytolypa</taxon>
    </lineage>
</organism>
<dbReference type="EMBL" id="PDNA01000254">
    <property type="protein sequence ID" value="PGH00335.1"/>
    <property type="molecule type" value="Genomic_DNA"/>
</dbReference>
<evidence type="ECO:0008006" key="6">
    <source>
        <dbReference type="Google" id="ProtNLM"/>
    </source>
</evidence>
<keyword evidence="1" id="KW-0285">Flavoprotein</keyword>
<sequence length="590" mass="66057">MEYESFDIAIIGAGVYGLAAAKAHLTLHPTSTIIILESAHSIGGVWAQERLYPGLALNNLLGTYEFSDFPMDTETFGVRPGEHVPGEVVHRYLRAYAEDGGFYDRIRFGCKVEVVERVGDDDGWVIGFVVEGGDVSNNDKETKHKIHAAKVIIATGTCSEPHMPTFRGSESFDAPIFHSKHLAAEKDTIKNAKNVVILAGSKSGYDAAYMAATWGVEVDWVLRESGRGAIWISPKYVTPLKKWLEKLVNTRLLTWFSPCIWGDADGFGGIRRLLHGTAVGRWIVDKFWWVLGNDVLTLNRYDEHPETKKLEPWTDAFWAATSFSILNYPTDFFDLVRQGKIRVHVSDISHLSAGTVHLTSGESIPTDALISSTGWTSRPTFKFLPQGIDTQLGLSYDISAGETPDKLAQKADAEILKRFPRLKNQPTVNNPYIKDKDDAIAGSGVTRSNTVPFRLYRHIVPPAFIHDRSIGFVGLLSNFSMLLTAQAQALWLAAYFDGKLPLLEPSSPSFDDDIRWDAVLNSQFAKWRYPFGNPQSPDFVFDFVPYVDWLLGDLGLKVHRKKGRLAEWLEPYGPEDYKGLIEEWKESLQK</sequence>
<evidence type="ECO:0000256" key="3">
    <source>
        <dbReference type="ARBA" id="ARBA00023002"/>
    </source>
</evidence>
<evidence type="ECO:0000313" key="4">
    <source>
        <dbReference type="EMBL" id="PGH00335.1"/>
    </source>
</evidence>
<evidence type="ECO:0000256" key="2">
    <source>
        <dbReference type="ARBA" id="ARBA00022827"/>
    </source>
</evidence>
<evidence type="ECO:0000313" key="5">
    <source>
        <dbReference type="Proteomes" id="UP000224634"/>
    </source>
</evidence>
<accession>A0A2B7WUI9</accession>
<dbReference type="AlphaFoldDB" id="A0A2B7WUI9"/>
<dbReference type="GO" id="GO:0016491">
    <property type="term" value="F:oxidoreductase activity"/>
    <property type="evidence" value="ECO:0007669"/>
    <property type="project" value="UniProtKB-KW"/>
</dbReference>
<gene>
    <name evidence="4" type="ORF">AJ80_09190</name>
</gene>
<protein>
    <recommendedName>
        <fullName evidence="6">FAD/NAD(P)-binding domain-containing protein</fullName>
    </recommendedName>
</protein>
<dbReference type="Gene3D" id="3.50.50.60">
    <property type="entry name" value="FAD/NAD(P)-binding domain"/>
    <property type="match status" value="2"/>
</dbReference>
<keyword evidence="2" id="KW-0274">FAD</keyword>
<name>A0A2B7WUI9_POLH7</name>
<dbReference type="InterPro" id="IPR050346">
    <property type="entry name" value="FMO-like"/>
</dbReference>
<dbReference type="Proteomes" id="UP000224634">
    <property type="component" value="Unassembled WGS sequence"/>
</dbReference>
<reference evidence="4 5" key="1">
    <citation type="submission" date="2017-10" db="EMBL/GenBank/DDBJ databases">
        <title>Comparative genomics in systemic dimorphic fungi from Ajellomycetaceae.</title>
        <authorList>
            <person name="Munoz J.F."/>
            <person name="Mcewen J.G."/>
            <person name="Clay O.K."/>
            <person name="Cuomo C.A."/>
        </authorList>
    </citation>
    <scope>NUCLEOTIDE SEQUENCE [LARGE SCALE GENOMIC DNA]</scope>
    <source>
        <strain evidence="4 5">UAMH7299</strain>
    </source>
</reference>
<dbReference type="PANTHER" id="PTHR23023">
    <property type="entry name" value="DIMETHYLANILINE MONOOXYGENASE"/>
    <property type="match status" value="1"/>
</dbReference>
<dbReference type="Pfam" id="PF13738">
    <property type="entry name" value="Pyr_redox_3"/>
    <property type="match status" value="1"/>
</dbReference>
<evidence type="ECO:0000256" key="1">
    <source>
        <dbReference type="ARBA" id="ARBA00022630"/>
    </source>
</evidence>